<proteinExistence type="predicted"/>
<name>A0A9N8E738_9STRA</name>
<dbReference type="EMBL" id="CAICTM010000691">
    <property type="protein sequence ID" value="CAB9515070.1"/>
    <property type="molecule type" value="Genomic_DNA"/>
</dbReference>
<organism evidence="1 2">
    <name type="scientific">Seminavis robusta</name>
    <dbReference type="NCBI Taxonomy" id="568900"/>
    <lineage>
        <taxon>Eukaryota</taxon>
        <taxon>Sar</taxon>
        <taxon>Stramenopiles</taxon>
        <taxon>Ochrophyta</taxon>
        <taxon>Bacillariophyta</taxon>
        <taxon>Bacillariophyceae</taxon>
        <taxon>Bacillariophycidae</taxon>
        <taxon>Naviculales</taxon>
        <taxon>Naviculaceae</taxon>
        <taxon>Seminavis</taxon>
    </lineage>
</organism>
<evidence type="ECO:0000313" key="2">
    <source>
        <dbReference type="Proteomes" id="UP001153069"/>
    </source>
</evidence>
<sequence>MRFMATMCSIQIATPVDVWNEFLASNDFKMAKQLYKASCNLENQSRRKQKLPTKRRFPLLPDNKTCWHKALARACELWTMLRECKRSKPHQPEYTSAYKTNQGDLVMLASNFVDELKENMWSTLSFLMKGTYYVDNDIPLSRLLTEEPNKFLLHAAIASTSSCKAYSSYRFQEPVFLRVLKLHRDQLTVAGPVGNHLPIHIAASNPGRLLQDTITFSDGYTLLVCKTIDGTMLETIVNASPFSAVATRDASGMLPLQLACQNGHSWMYGLEKLAQAASKAVGSACLLLAVTTSVAGRKSFELECTWWHKMTGAEKDGKRVDRIMRQSYVASEDRCYYESRKGQVDSLDSLYCLIRSNPAAFLTAIRS</sequence>
<dbReference type="AlphaFoldDB" id="A0A9N8E738"/>
<gene>
    <name evidence="1" type="ORF">SEMRO_692_G188140.1</name>
</gene>
<dbReference type="Proteomes" id="UP001153069">
    <property type="component" value="Unassembled WGS sequence"/>
</dbReference>
<keyword evidence="2" id="KW-1185">Reference proteome</keyword>
<protein>
    <submittedName>
        <fullName evidence="1">Uncharacterized protein</fullName>
    </submittedName>
</protein>
<evidence type="ECO:0000313" key="1">
    <source>
        <dbReference type="EMBL" id="CAB9515070.1"/>
    </source>
</evidence>
<reference evidence="1" key="1">
    <citation type="submission" date="2020-06" db="EMBL/GenBank/DDBJ databases">
        <authorList>
            <consortium name="Plant Systems Biology data submission"/>
        </authorList>
    </citation>
    <scope>NUCLEOTIDE SEQUENCE</scope>
    <source>
        <strain evidence="1">D6</strain>
    </source>
</reference>
<accession>A0A9N8E738</accession>
<comment type="caution">
    <text evidence="1">The sequence shown here is derived from an EMBL/GenBank/DDBJ whole genome shotgun (WGS) entry which is preliminary data.</text>
</comment>